<evidence type="ECO:0000256" key="1">
    <source>
        <dbReference type="SAM" id="MobiDB-lite"/>
    </source>
</evidence>
<dbReference type="EMBL" id="QVQT01000004">
    <property type="protein sequence ID" value="RFU16358.1"/>
    <property type="molecule type" value="Genomic_DNA"/>
</dbReference>
<dbReference type="RefSeq" id="WP_117300637.1">
    <property type="nucleotide sequence ID" value="NZ_QVQT02000004.1"/>
</dbReference>
<accession>A0A372INA5</accession>
<comment type="caution">
    <text evidence="2">The sequence shown here is derived from an EMBL/GenBank/DDBJ whole genome shotgun (WGS) entry which is preliminary data.</text>
</comment>
<organism evidence="2 3">
    <name type="scientific">Paracidobacterium acidisoli</name>
    <dbReference type="NCBI Taxonomy" id="2303751"/>
    <lineage>
        <taxon>Bacteria</taxon>
        <taxon>Pseudomonadati</taxon>
        <taxon>Acidobacteriota</taxon>
        <taxon>Terriglobia</taxon>
        <taxon>Terriglobales</taxon>
        <taxon>Acidobacteriaceae</taxon>
        <taxon>Paracidobacterium</taxon>
    </lineage>
</organism>
<keyword evidence="3" id="KW-1185">Reference proteome</keyword>
<dbReference type="Proteomes" id="UP000264702">
    <property type="component" value="Unassembled WGS sequence"/>
</dbReference>
<proteinExistence type="predicted"/>
<reference evidence="2 3" key="1">
    <citation type="submission" date="2018-08" db="EMBL/GenBank/DDBJ databases">
        <title>Acidipila sp. 4G-K13, an acidobacterium isolated from forest soil.</title>
        <authorList>
            <person name="Gao Z.-H."/>
            <person name="Qiu L.-H."/>
        </authorList>
    </citation>
    <scope>NUCLEOTIDE SEQUENCE [LARGE SCALE GENOMIC DNA]</scope>
    <source>
        <strain evidence="2 3">4G-K13</strain>
    </source>
</reference>
<gene>
    <name evidence="2" type="ORF">D0Y96_13290</name>
</gene>
<feature type="compositionally biased region" description="Polar residues" evidence="1">
    <location>
        <begin position="280"/>
        <end position="289"/>
    </location>
</feature>
<protein>
    <submittedName>
        <fullName evidence="2">Uncharacterized protein</fullName>
    </submittedName>
</protein>
<evidence type="ECO:0000313" key="2">
    <source>
        <dbReference type="EMBL" id="RFU16358.1"/>
    </source>
</evidence>
<dbReference type="AlphaFoldDB" id="A0A372INA5"/>
<sequence length="289" mass="33185">MTIDFIAALESLGYTEREAAFLYLVAAHSGYFLRRQFNYFIDRHKGFLAQRFLEKAQDAGHVEVIDYGQGFYIYHLYAKAVYRLLGNAESQHRRRKADASIRSRLMTLDYVLENDGEHYLVSHEERRQFFTEVHRVRPESLSDDSQFAGVFPVSIADRTQPSTSLVRFVFVDEGLLTTRKFNRFLTEMAPLFHELRTFELVYVAGSDYNFSAATHVFRHHCQPLVPTQQRTLLPDFERSSSPNRSALDAQFTTLLFHYSYPPIQRSESRGSVRGSDSGSAPSQLTNGAA</sequence>
<feature type="compositionally biased region" description="Low complexity" evidence="1">
    <location>
        <begin position="269"/>
        <end position="279"/>
    </location>
</feature>
<evidence type="ECO:0000313" key="3">
    <source>
        <dbReference type="Proteomes" id="UP000264702"/>
    </source>
</evidence>
<name>A0A372INA5_9BACT</name>
<feature type="region of interest" description="Disordered" evidence="1">
    <location>
        <begin position="265"/>
        <end position="289"/>
    </location>
</feature>